<feature type="chain" id="PRO_5026719005" evidence="2">
    <location>
        <begin position="24"/>
        <end position="338"/>
    </location>
</feature>
<protein>
    <submittedName>
        <fullName evidence="5">Uncharacterized protein</fullName>
    </submittedName>
</protein>
<dbReference type="GO" id="GO:0006508">
    <property type="term" value="P:proteolysis"/>
    <property type="evidence" value="ECO:0007669"/>
    <property type="project" value="InterPro"/>
</dbReference>
<name>A0A6J4I3M1_9PROT</name>
<feature type="domain" description="Peptidase S9 prolyl oligopeptidase catalytic" evidence="3">
    <location>
        <begin position="211"/>
        <end position="257"/>
    </location>
</feature>
<dbReference type="SUPFAM" id="SSF53474">
    <property type="entry name" value="alpha/beta-Hydrolases"/>
    <property type="match status" value="1"/>
</dbReference>
<feature type="signal peptide" evidence="2">
    <location>
        <begin position="1"/>
        <end position="23"/>
    </location>
</feature>
<evidence type="ECO:0000313" key="5">
    <source>
        <dbReference type="EMBL" id="CAA9239287.1"/>
    </source>
</evidence>
<keyword evidence="2" id="KW-0732">Signal</keyword>
<keyword evidence="1" id="KW-0378">Hydrolase</keyword>
<dbReference type="InterPro" id="IPR049492">
    <property type="entry name" value="BD-FAE-like_dom"/>
</dbReference>
<evidence type="ECO:0000256" key="2">
    <source>
        <dbReference type="SAM" id="SignalP"/>
    </source>
</evidence>
<dbReference type="Pfam" id="PF20434">
    <property type="entry name" value="BD-FAE"/>
    <property type="match status" value="1"/>
</dbReference>
<dbReference type="PANTHER" id="PTHR48081">
    <property type="entry name" value="AB HYDROLASE SUPERFAMILY PROTEIN C4A8.06C"/>
    <property type="match status" value="1"/>
</dbReference>
<accession>A0A6J4I3M1</accession>
<proteinExistence type="predicted"/>
<evidence type="ECO:0000259" key="4">
    <source>
        <dbReference type="Pfam" id="PF20434"/>
    </source>
</evidence>
<evidence type="ECO:0000256" key="1">
    <source>
        <dbReference type="ARBA" id="ARBA00022801"/>
    </source>
</evidence>
<gene>
    <name evidence="5" type="ORF">AVDCRST_MAG08-1519</name>
</gene>
<dbReference type="InterPro" id="IPR029058">
    <property type="entry name" value="AB_hydrolase_fold"/>
</dbReference>
<dbReference type="EMBL" id="CADCTG010000134">
    <property type="protein sequence ID" value="CAA9239287.1"/>
    <property type="molecule type" value="Genomic_DNA"/>
</dbReference>
<evidence type="ECO:0000259" key="3">
    <source>
        <dbReference type="Pfam" id="PF00326"/>
    </source>
</evidence>
<dbReference type="InterPro" id="IPR001375">
    <property type="entry name" value="Peptidase_S9_cat"/>
</dbReference>
<dbReference type="Pfam" id="PF00326">
    <property type="entry name" value="Peptidase_S9"/>
    <property type="match status" value="1"/>
</dbReference>
<sequence>MGRRAMLAALPAACCGCSPTGLANALTPGGYRRVADLPYGTLPRQRLDLYLPADTKAEAPLVVFFYGGNWRQGSREDYTFLAQALTARGMAVAVPDYRLYPEARWPDFLEDGALAVAWLHGERGRAAGAPPQGACFAMGHSAGAYTAAALAYDPRWLDAAGLPGGRSALAGCIALAGPFDWTPRDEPLATIFAPAPGGRLDAAPSDAALAGAPPALLLHGDADRTVGPHHSVRLAERLRAAGGVPELRLYPGLGHIGIVAAFAAPLRALGLEGAPVLEDVAAFVARARARARARDDVRCIVDRIHAAAVAKFPALHLGDDGLEGILNQHSYAAKLHDQ</sequence>
<organism evidence="5">
    <name type="scientific">uncultured Acetobacteraceae bacterium</name>
    <dbReference type="NCBI Taxonomy" id="169975"/>
    <lineage>
        <taxon>Bacteria</taxon>
        <taxon>Pseudomonadati</taxon>
        <taxon>Pseudomonadota</taxon>
        <taxon>Alphaproteobacteria</taxon>
        <taxon>Acetobacterales</taxon>
        <taxon>Acetobacteraceae</taxon>
        <taxon>environmental samples</taxon>
    </lineage>
</organism>
<dbReference type="GO" id="GO:0008236">
    <property type="term" value="F:serine-type peptidase activity"/>
    <property type="evidence" value="ECO:0007669"/>
    <property type="project" value="InterPro"/>
</dbReference>
<dbReference type="AlphaFoldDB" id="A0A6J4I3M1"/>
<dbReference type="Gene3D" id="3.40.50.1820">
    <property type="entry name" value="alpha/beta hydrolase"/>
    <property type="match status" value="1"/>
</dbReference>
<reference evidence="5" key="1">
    <citation type="submission" date="2020-02" db="EMBL/GenBank/DDBJ databases">
        <authorList>
            <person name="Meier V. D."/>
        </authorList>
    </citation>
    <scope>NUCLEOTIDE SEQUENCE</scope>
    <source>
        <strain evidence="5">AVDCRST_MAG08</strain>
    </source>
</reference>
<dbReference type="InterPro" id="IPR050300">
    <property type="entry name" value="GDXG_lipolytic_enzyme"/>
</dbReference>
<dbReference type="PANTHER" id="PTHR48081:SF9">
    <property type="entry name" value="CARBOXYLESTERASE"/>
    <property type="match status" value="1"/>
</dbReference>
<feature type="domain" description="BD-FAE-like" evidence="4">
    <location>
        <begin position="47"/>
        <end position="152"/>
    </location>
</feature>